<dbReference type="PROSITE" id="PS50972">
    <property type="entry name" value="PTERIN_BINDING"/>
    <property type="match status" value="1"/>
</dbReference>
<dbReference type="CDD" id="cd00739">
    <property type="entry name" value="DHPS"/>
    <property type="match status" value="1"/>
</dbReference>
<reference evidence="14 15" key="1">
    <citation type="submission" date="2017-10" db="EMBL/GenBank/DDBJ databases">
        <title>Genome of an Actinobacterium that displays light-enhanced growth.</title>
        <authorList>
            <person name="Maresca J.A."/>
            <person name="Hempel P."/>
            <person name="Shevchenko O."/>
            <person name="Miller K.J."/>
            <person name="Hahn M.W."/>
        </authorList>
    </citation>
    <scope>NUCLEOTIDE SEQUENCE [LARGE SCALE GENOMIC DNA]</scope>
    <source>
        <strain evidence="14 15">MWH-Mo1</strain>
    </source>
</reference>
<keyword evidence="10 12" id="KW-0289">Folate biosynthesis</keyword>
<keyword evidence="9 12" id="KW-0460">Magnesium</keyword>
<dbReference type="GO" id="GO:0046872">
    <property type="term" value="F:metal ion binding"/>
    <property type="evidence" value="ECO:0007669"/>
    <property type="project" value="UniProtKB-KW"/>
</dbReference>
<dbReference type="NCBIfam" id="TIGR01496">
    <property type="entry name" value="DHPS"/>
    <property type="match status" value="1"/>
</dbReference>
<dbReference type="EMBL" id="CP023994">
    <property type="protein sequence ID" value="AWR20748.1"/>
    <property type="molecule type" value="Genomic_DNA"/>
</dbReference>
<evidence type="ECO:0000256" key="12">
    <source>
        <dbReference type="RuleBase" id="RU361205"/>
    </source>
</evidence>
<evidence type="ECO:0000256" key="6">
    <source>
        <dbReference type="ARBA" id="ARBA00016919"/>
    </source>
</evidence>
<name>A0A2Z3S0Y9_9MICO</name>
<dbReference type="GO" id="GO:0046654">
    <property type="term" value="P:tetrahydrofolate biosynthetic process"/>
    <property type="evidence" value="ECO:0007669"/>
    <property type="project" value="UniProtKB-UniPathway"/>
</dbReference>
<comment type="function">
    <text evidence="12">Catalyzes the condensation of para-aminobenzoate (pABA) with 6-hydroxymethyl-7,8-dihydropterin diphosphate (DHPt-PP) to form 7,8-dihydropteroate (H2Pte), the immediate precursor of folate derivatives.</text>
</comment>
<feature type="domain" description="Pterin-binding" evidence="13">
    <location>
        <begin position="6"/>
        <end position="260"/>
    </location>
</feature>
<evidence type="ECO:0000256" key="11">
    <source>
        <dbReference type="ARBA" id="ARBA00030193"/>
    </source>
</evidence>
<gene>
    <name evidence="14" type="ORF">AURMO_00128</name>
</gene>
<keyword evidence="8 12" id="KW-0479">Metal-binding</keyword>
<evidence type="ECO:0000259" key="13">
    <source>
        <dbReference type="PROSITE" id="PS50972"/>
    </source>
</evidence>
<evidence type="ECO:0000256" key="9">
    <source>
        <dbReference type="ARBA" id="ARBA00022842"/>
    </source>
</evidence>
<dbReference type="InterPro" id="IPR006390">
    <property type="entry name" value="DHP_synth_dom"/>
</dbReference>
<keyword evidence="15" id="KW-1185">Reference proteome</keyword>
<dbReference type="Proteomes" id="UP000246894">
    <property type="component" value="Chromosome"/>
</dbReference>
<dbReference type="SUPFAM" id="SSF51717">
    <property type="entry name" value="Dihydropteroate synthetase-like"/>
    <property type="match status" value="1"/>
</dbReference>
<dbReference type="Pfam" id="PF00809">
    <property type="entry name" value="Pterin_bind"/>
    <property type="match status" value="1"/>
</dbReference>
<dbReference type="GO" id="GO:0005829">
    <property type="term" value="C:cytosol"/>
    <property type="evidence" value="ECO:0007669"/>
    <property type="project" value="TreeGrafter"/>
</dbReference>
<dbReference type="EC" id="2.5.1.15" evidence="5 12"/>
<dbReference type="PANTHER" id="PTHR20941:SF1">
    <property type="entry name" value="FOLIC ACID SYNTHESIS PROTEIN FOL1"/>
    <property type="match status" value="1"/>
</dbReference>
<keyword evidence="7 12" id="KW-0808">Transferase</keyword>
<comment type="similarity">
    <text evidence="4 12">Belongs to the DHPS family.</text>
</comment>
<dbReference type="InterPro" id="IPR000489">
    <property type="entry name" value="Pterin-binding_dom"/>
</dbReference>
<dbReference type="UniPathway" id="UPA00077">
    <property type="reaction ID" value="UER00156"/>
</dbReference>
<dbReference type="FunFam" id="3.20.20.20:FF:000006">
    <property type="entry name" value="Dihydropteroate synthase"/>
    <property type="match status" value="1"/>
</dbReference>
<dbReference type="GO" id="GO:0004156">
    <property type="term" value="F:dihydropteroate synthase activity"/>
    <property type="evidence" value="ECO:0007669"/>
    <property type="project" value="UniProtKB-EC"/>
</dbReference>
<proteinExistence type="inferred from homology"/>
<comment type="cofactor">
    <cofactor evidence="2 12">
        <name>Mg(2+)</name>
        <dbReference type="ChEBI" id="CHEBI:18420"/>
    </cofactor>
</comment>
<evidence type="ECO:0000313" key="14">
    <source>
        <dbReference type="EMBL" id="AWR20748.1"/>
    </source>
</evidence>
<dbReference type="GO" id="GO:0046656">
    <property type="term" value="P:folic acid biosynthetic process"/>
    <property type="evidence" value="ECO:0007669"/>
    <property type="project" value="UniProtKB-KW"/>
</dbReference>
<evidence type="ECO:0000256" key="8">
    <source>
        <dbReference type="ARBA" id="ARBA00022723"/>
    </source>
</evidence>
<dbReference type="KEGG" id="aum:AURMO_00128"/>
<evidence type="ECO:0000313" key="15">
    <source>
        <dbReference type="Proteomes" id="UP000246894"/>
    </source>
</evidence>
<evidence type="ECO:0000256" key="3">
    <source>
        <dbReference type="ARBA" id="ARBA00004763"/>
    </source>
</evidence>
<comment type="pathway">
    <text evidence="3 12">Cofactor biosynthesis; tetrahydrofolate biosynthesis; 7,8-dihydrofolate from 2-amino-4-hydroxy-6-hydroxymethyl-7,8-dihydropteridine diphosphate and 4-aminobenzoate: step 1/2.</text>
</comment>
<dbReference type="PROSITE" id="PS00792">
    <property type="entry name" value="DHPS_1"/>
    <property type="match status" value="1"/>
</dbReference>
<comment type="catalytic activity">
    <reaction evidence="1">
        <text>(7,8-dihydropterin-6-yl)methyl diphosphate + 4-aminobenzoate = 7,8-dihydropteroate + diphosphate</text>
        <dbReference type="Rhea" id="RHEA:19949"/>
        <dbReference type="ChEBI" id="CHEBI:17836"/>
        <dbReference type="ChEBI" id="CHEBI:17839"/>
        <dbReference type="ChEBI" id="CHEBI:33019"/>
        <dbReference type="ChEBI" id="CHEBI:72950"/>
        <dbReference type="EC" id="2.5.1.15"/>
    </reaction>
</comment>
<dbReference type="PROSITE" id="PS00793">
    <property type="entry name" value="DHPS_2"/>
    <property type="match status" value="1"/>
</dbReference>
<evidence type="ECO:0000256" key="4">
    <source>
        <dbReference type="ARBA" id="ARBA00009503"/>
    </source>
</evidence>
<dbReference type="RefSeq" id="WP_239406841.1">
    <property type="nucleotide sequence ID" value="NZ_CP023994.1"/>
</dbReference>
<evidence type="ECO:0000256" key="1">
    <source>
        <dbReference type="ARBA" id="ARBA00000012"/>
    </source>
</evidence>
<evidence type="ECO:0000256" key="5">
    <source>
        <dbReference type="ARBA" id="ARBA00012458"/>
    </source>
</evidence>
<evidence type="ECO:0000256" key="10">
    <source>
        <dbReference type="ARBA" id="ARBA00022909"/>
    </source>
</evidence>
<accession>A0A2Z3S0Y9</accession>
<dbReference type="InterPro" id="IPR011005">
    <property type="entry name" value="Dihydropteroate_synth-like_sf"/>
</dbReference>
<dbReference type="PANTHER" id="PTHR20941">
    <property type="entry name" value="FOLATE SYNTHESIS PROTEINS"/>
    <property type="match status" value="1"/>
</dbReference>
<dbReference type="AlphaFoldDB" id="A0A2Z3S0Y9"/>
<organism evidence="14 15">
    <name type="scientific">Aurantimicrobium photophilum</name>
    <dbReference type="NCBI Taxonomy" id="1987356"/>
    <lineage>
        <taxon>Bacteria</taxon>
        <taxon>Bacillati</taxon>
        <taxon>Actinomycetota</taxon>
        <taxon>Actinomycetes</taxon>
        <taxon>Micrococcales</taxon>
        <taxon>Microbacteriaceae</taxon>
        <taxon>Aurantimicrobium</taxon>
    </lineage>
</organism>
<dbReference type="InterPro" id="IPR045031">
    <property type="entry name" value="DHP_synth-like"/>
</dbReference>
<evidence type="ECO:0000256" key="7">
    <source>
        <dbReference type="ARBA" id="ARBA00022679"/>
    </source>
</evidence>
<protein>
    <recommendedName>
        <fullName evidence="6 12">Dihydropteroate synthase</fullName>
        <shortName evidence="12">DHPS</shortName>
        <ecNumber evidence="5 12">2.5.1.15</ecNumber>
    </recommendedName>
    <alternativeName>
        <fullName evidence="11 12">Dihydropteroate pyrophosphorylase</fullName>
    </alternativeName>
</protein>
<dbReference type="Gene3D" id="3.20.20.20">
    <property type="entry name" value="Dihydropteroate synthase-like"/>
    <property type="match status" value="1"/>
</dbReference>
<evidence type="ECO:0000256" key="2">
    <source>
        <dbReference type="ARBA" id="ARBA00001946"/>
    </source>
</evidence>
<sequence>MTEHRTKIMGILNVTVDSFSDGGKYLDTDSAVKHGIAMMEQGADIIDIGGESTRPGAQRVSVEEEQLRVLPVIGSLVRAGAVVSIDTMNAATAILAIERGAQYVNDVSGGLADFFMPKVVAQSDATFIASHWRGHSVDMDNKALYKDAPTDITRELSERVEALLAEGMRPEKLILDPGLGFAKNSEHNWQMLGRLDELQALGYPLLIGASRKRFLASLLPEDATVEDRDSASVAVSVLAAQAGVWAVRVHDVARTAGALRVLESWNKGARE</sequence>